<dbReference type="VEuPathDB" id="FungiDB:CNBG_5800"/>
<accession>A0A095CL66</accession>
<dbReference type="RefSeq" id="XP_062885680.1">
    <property type="nucleotide sequence ID" value="XM_063029651.1"/>
</dbReference>
<sequence>MGLSQSSQVTQPPPPAPQPSLPSHAPQSILSLFLPATPPLLTHDHIPPTLSDITLVTSYLVHLGLPLELALRILDEARYWDGCRRESKKEVMVYSTRDGGYVKRGLEWLTGQEEEVPEAAMAGDGGLEGGKGKVWYLVSSPIGCFGDPDPMNTRVGHGERTAWVKEVIIETFSKDQGWSNYAQHYGTYDSSYSWFEVSLLRGDKEVPGSRHIVQHNVHAGQYCKYHTNTLTIEHPTLQLAQQGDRIVLWVRALYPGWSNWIREGAITVFSAPFPQA</sequence>
<evidence type="ECO:0000256" key="1">
    <source>
        <dbReference type="SAM" id="MobiDB-lite"/>
    </source>
</evidence>
<evidence type="ECO:0000313" key="3">
    <source>
        <dbReference type="Proteomes" id="UP000029445"/>
    </source>
</evidence>
<gene>
    <name evidence="2" type="ORF">CNBG_5800</name>
</gene>
<dbReference type="Proteomes" id="UP000029445">
    <property type="component" value="Chromosome 14"/>
</dbReference>
<evidence type="ECO:0000313" key="2">
    <source>
        <dbReference type="EMBL" id="KGB80044.1"/>
    </source>
</evidence>
<protein>
    <submittedName>
        <fullName evidence="2">Uncharacterized protein</fullName>
    </submittedName>
</protein>
<dbReference type="AlphaFoldDB" id="A0A095CL66"/>
<dbReference type="OrthoDB" id="66095at2759"/>
<dbReference type="STRING" id="294750.A0A095CL66"/>
<keyword evidence="3" id="KW-1185">Reference proteome</keyword>
<reference evidence="2 3" key="2">
    <citation type="journal article" date="2018" name="Proc. Natl. Acad. Sci.">
        <title>RNAi is a critical determinant of centromere evolution in closely related fungi.</title>
        <authorList>
            <person name="Yadav V."/>
            <person name="Sun S."/>
            <person name="Billmyre R.B."/>
            <person name="Thimmappa B.C."/>
            <person name="Shea T."/>
            <person name="Lintner R."/>
            <person name="Bakkeren G."/>
            <person name="Cuomo C.A."/>
            <person name="Heitman J."/>
            <person name="Sanyal K."/>
        </authorList>
    </citation>
    <scope>NUCLEOTIDE SEQUENCE [LARGE SCALE GENOMIC DNA]</scope>
    <source>
        <strain evidence="2 3">R265</strain>
    </source>
</reference>
<dbReference type="OMA" id="CGREICV"/>
<organism evidence="2 3">
    <name type="scientific">Cryptococcus deuterogattii (strain R265)</name>
    <name type="common">Cryptococcus gattii VGII (strain R265)</name>
    <dbReference type="NCBI Taxonomy" id="294750"/>
    <lineage>
        <taxon>Eukaryota</taxon>
        <taxon>Fungi</taxon>
        <taxon>Dikarya</taxon>
        <taxon>Basidiomycota</taxon>
        <taxon>Agaricomycotina</taxon>
        <taxon>Tremellomycetes</taxon>
        <taxon>Tremellales</taxon>
        <taxon>Cryptococcaceae</taxon>
        <taxon>Cryptococcus</taxon>
        <taxon>Cryptococcus gattii species complex</taxon>
    </lineage>
</organism>
<dbReference type="HOGENOM" id="CLU_041809_0_0_1"/>
<feature type="compositionally biased region" description="Pro residues" evidence="1">
    <location>
        <begin position="11"/>
        <end position="20"/>
    </location>
</feature>
<reference evidence="2 3" key="1">
    <citation type="journal article" date="2011" name="MBio">
        <title>Genome variation in Cryptococcus gattii, an emerging pathogen of immunocompetent hosts.</title>
        <authorList>
            <person name="D'Souza C.A."/>
            <person name="Kronstad J.W."/>
            <person name="Taylor G."/>
            <person name="Warren R."/>
            <person name="Yuen M."/>
            <person name="Hu G."/>
            <person name="Jung W.H."/>
            <person name="Sham A."/>
            <person name="Kidd S.E."/>
            <person name="Tangen K."/>
            <person name="Lee N."/>
            <person name="Zeilmaker T."/>
            <person name="Sawkins J."/>
            <person name="McVicker G."/>
            <person name="Shah S."/>
            <person name="Gnerre S."/>
            <person name="Griggs A."/>
            <person name="Zeng Q."/>
            <person name="Bartlett K."/>
            <person name="Li W."/>
            <person name="Wang X."/>
            <person name="Heitman J."/>
            <person name="Stajich J.E."/>
            <person name="Fraser J.A."/>
            <person name="Meyer W."/>
            <person name="Carter D."/>
            <person name="Schein J."/>
            <person name="Krzywinski M."/>
            <person name="Kwon-Chung K.J."/>
            <person name="Varma A."/>
            <person name="Wang J."/>
            <person name="Brunham R."/>
            <person name="Fyfe M."/>
            <person name="Ouellette B.F."/>
            <person name="Siddiqui A."/>
            <person name="Marra M."/>
            <person name="Jones S."/>
            <person name="Holt R."/>
            <person name="Birren B.W."/>
            <person name="Galagan J.E."/>
            <person name="Cuomo C.A."/>
        </authorList>
    </citation>
    <scope>NUCLEOTIDE SEQUENCE [LARGE SCALE GENOMIC DNA]</scope>
    <source>
        <strain evidence="2 3">R265</strain>
    </source>
</reference>
<dbReference type="EMBL" id="CP025772">
    <property type="protein sequence ID" value="KGB80044.1"/>
    <property type="molecule type" value="Genomic_DNA"/>
</dbReference>
<proteinExistence type="predicted"/>
<feature type="compositionally biased region" description="Low complexity" evidence="1">
    <location>
        <begin position="1"/>
        <end position="10"/>
    </location>
</feature>
<dbReference type="GeneID" id="88181927"/>
<feature type="region of interest" description="Disordered" evidence="1">
    <location>
        <begin position="1"/>
        <end position="24"/>
    </location>
</feature>
<dbReference type="KEGG" id="cdeu:CNBG_5800"/>
<name>A0A095CL66_CRYD2</name>